<evidence type="ECO:0000256" key="2">
    <source>
        <dbReference type="SAM" id="Phobius"/>
    </source>
</evidence>
<reference evidence="4 5" key="1">
    <citation type="submission" date="2017-01" db="EMBL/GenBank/DDBJ databases">
        <title>Complete genome sequence of esterase-producing bacterium Croceicoccus marinus E4A9.</title>
        <authorList>
            <person name="Wu Y.-H."/>
            <person name="Cheng H."/>
            <person name="Xu L."/>
            <person name="Huo Y.-Y."/>
            <person name="Wang C.-S."/>
            <person name="Xu X.-W."/>
        </authorList>
    </citation>
    <scope>NUCLEOTIDE SEQUENCE [LARGE SCALE GENOMIC DNA]</scope>
    <source>
        <strain evidence="4 5">E4A9</strain>
    </source>
</reference>
<feature type="transmembrane region" description="Helical" evidence="2">
    <location>
        <begin position="25"/>
        <end position="50"/>
    </location>
</feature>
<feature type="region of interest" description="Disordered" evidence="1">
    <location>
        <begin position="1"/>
        <end position="22"/>
    </location>
</feature>
<evidence type="ECO:0000259" key="3">
    <source>
        <dbReference type="Pfam" id="PF03703"/>
    </source>
</evidence>
<dbReference type="AlphaFoldDB" id="A0A1Z1FCH6"/>
<proteinExistence type="predicted"/>
<feature type="transmembrane region" description="Helical" evidence="2">
    <location>
        <begin position="401"/>
        <end position="419"/>
    </location>
</feature>
<dbReference type="PANTHER" id="PTHR34473:SF2">
    <property type="entry name" value="UPF0699 TRANSMEMBRANE PROTEIN YDBT"/>
    <property type="match status" value="1"/>
</dbReference>
<gene>
    <name evidence="4" type="ORF">A9D14_10390</name>
</gene>
<evidence type="ECO:0000313" key="4">
    <source>
        <dbReference type="EMBL" id="ARU16519.1"/>
    </source>
</evidence>
<protein>
    <recommendedName>
        <fullName evidence="3">YdbS-like PH domain-containing protein</fullName>
    </recommendedName>
</protein>
<dbReference type="EMBL" id="CP019602">
    <property type="protein sequence ID" value="ARU16519.1"/>
    <property type="molecule type" value="Genomic_DNA"/>
</dbReference>
<keyword evidence="2" id="KW-0812">Transmembrane</keyword>
<feature type="transmembrane region" description="Helical" evidence="2">
    <location>
        <begin position="375"/>
        <end position="395"/>
    </location>
</feature>
<dbReference type="STRING" id="450378.GCA_001661675_02094"/>
<dbReference type="Pfam" id="PF03703">
    <property type="entry name" value="bPH_2"/>
    <property type="match status" value="3"/>
</dbReference>
<evidence type="ECO:0000256" key="1">
    <source>
        <dbReference type="SAM" id="MobiDB-lite"/>
    </source>
</evidence>
<dbReference type="InterPro" id="IPR005182">
    <property type="entry name" value="YdbS-like_PH"/>
</dbReference>
<accession>A0A1Z1FCH6</accession>
<feature type="transmembrane region" description="Helical" evidence="2">
    <location>
        <begin position="191"/>
        <end position="211"/>
    </location>
</feature>
<dbReference type="OrthoDB" id="8481729at2"/>
<dbReference type="InterPro" id="IPR014529">
    <property type="entry name" value="UCP026631"/>
</dbReference>
<dbReference type="KEGG" id="cman:A9D14_10390"/>
<evidence type="ECO:0000313" key="5">
    <source>
        <dbReference type="Proteomes" id="UP000195807"/>
    </source>
</evidence>
<name>A0A1Z1FCH6_9SPHN</name>
<feature type="domain" description="YdbS-like PH" evidence="3">
    <location>
        <begin position="277"/>
        <end position="328"/>
    </location>
</feature>
<feature type="transmembrane region" description="Helical" evidence="2">
    <location>
        <begin position="248"/>
        <end position="272"/>
    </location>
</feature>
<feature type="transmembrane region" description="Helical" evidence="2">
    <location>
        <begin position="56"/>
        <end position="77"/>
    </location>
</feature>
<keyword evidence="2" id="KW-0472">Membrane</keyword>
<feature type="domain" description="YdbS-like PH" evidence="3">
    <location>
        <begin position="79"/>
        <end position="156"/>
    </location>
</feature>
<dbReference type="PIRSF" id="PIRSF026631">
    <property type="entry name" value="UCP026631"/>
    <property type="match status" value="1"/>
</dbReference>
<dbReference type="RefSeq" id="WP_066846053.1">
    <property type="nucleotide sequence ID" value="NZ_CP019602.1"/>
</dbReference>
<keyword evidence="5" id="KW-1185">Reference proteome</keyword>
<feature type="domain" description="YdbS-like PH" evidence="3">
    <location>
        <begin position="419"/>
        <end position="494"/>
    </location>
</feature>
<dbReference type="Proteomes" id="UP000195807">
    <property type="component" value="Chromosome"/>
</dbReference>
<organism evidence="4 5">
    <name type="scientific">Croceicoccus marinus</name>
    <dbReference type="NCBI Taxonomy" id="450378"/>
    <lineage>
        <taxon>Bacteria</taxon>
        <taxon>Pseudomonadati</taxon>
        <taxon>Pseudomonadota</taxon>
        <taxon>Alphaproteobacteria</taxon>
        <taxon>Sphingomonadales</taxon>
        <taxon>Erythrobacteraceae</taxon>
        <taxon>Croceicoccus</taxon>
    </lineage>
</organism>
<dbReference type="PANTHER" id="PTHR34473">
    <property type="entry name" value="UPF0699 TRANSMEMBRANE PROTEIN YDBS"/>
    <property type="match status" value="1"/>
</dbReference>
<sequence>MVDLGGGADPRRPAPSGGEPRRTELLGIVPGVAKALAQALFAVIAVAIGASELGQHSFALVGVAVLVIGSALVGSVLRWWRTEYRVGADDIRLETGILSREARSVPYERIQDVSLAEPLLARMLGLVSVTFETGAGGKDEIELAYVSRAEGERLRDVVRRQHEGPAAASAENGVQAEEPAKTLFAMDLRRVIHFGLFEFSLVVLTVIGAALQQLDFLLPVDIWSMRFWTSLFEVQADTIRQWGFAAQVLAAVLAAGSLLALGVVTGVIRTVLRDYDFRLERTDRGFRRRRGLLNRTDVVMPAHRVQAGILATGLVRRWFGWHSLKFVSLASDAKSASHDVAPFAQPHEIAPVARAARIALPGPDMVWHRPSPRPWVDSLAIVGALLLAAGLGMAIADAPWWPVPLAALPVVGAFHLLSWRRHGWAMEDGQFFVRTGLLAPTVTSAPAVKLQSVEIARGPLGRLRGYVALKCGLAGGKLEVVGLMHPAAEALRQAILAEIARVDFSRLNTPAVDR</sequence>
<keyword evidence="2" id="KW-1133">Transmembrane helix</keyword>